<geneLocation type="plasmid" evidence="1">
    <name>pHN39-SIM</name>
</geneLocation>
<keyword evidence="1" id="KW-0614">Plasmid</keyword>
<dbReference type="EMBL" id="KU254577">
    <property type="protein sequence ID" value="AMP35713.1"/>
    <property type="molecule type" value="Genomic_DNA"/>
</dbReference>
<name>A0A3G1DGD0_PSEAI</name>
<accession>A0A3G1DGD0</accession>
<proteinExistence type="predicted"/>
<protein>
    <submittedName>
        <fullName evidence="1">Uncharacterized protein</fullName>
    </submittedName>
</protein>
<sequence>MLMLRLLQAFDIWQQLRQRVSDETVLSRVPDRRTGSM</sequence>
<organism evidence="1">
    <name type="scientific">Pseudomonas aeruginosa</name>
    <dbReference type="NCBI Taxonomy" id="287"/>
    <lineage>
        <taxon>Bacteria</taxon>
        <taxon>Pseudomonadati</taxon>
        <taxon>Pseudomonadota</taxon>
        <taxon>Gammaproteobacteria</taxon>
        <taxon>Pseudomonadales</taxon>
        <taxon>Pseudomonadaceae</taxon>
        <taxon>Pseudomonas</taxon>
    </lineage>
</organism>
<evidence type="ECO:0000313" key="1">
    <source>
        <dbReference type="EMBL" id="AMP35713.1"/>
    </source>
</evidence>
<reference evidence="1" key="1">
    <citation type="submission" date="2015-12" db="EMBL/GenBank/DDBJ databases">
        <title>The first report of fully sequenced SIM-encoding plasmid pHN39-SIM.</title>
        <authorList>
            <person name="Sun F."/>
            <person name="Zhou D."/>
            <person name="Wang Q."/>
            <person name="Feng J."/>
            <person name="Feng W."/>
            <person name="Luo W."/>
            <person name="Zhang D."/>
            <person name="Chen Y."/>
            <person name="Qiu X."/>
            <person name="Yin Z."/>
            <person name="Chen W."/>
            <person name="Xia P."/>
        </authorList>
    </citation>
    <scope>NUCLEOTIDE SEQUENCE</scope>
    <source>
        <strain evidence="1">HN39</strain>
        <plasmid evidence="1">pHN39-SIM</plasmid>
    </source>
</reference>
<dbReference type="AlphaFoldDB" id="A0A3G1DGD0"/>